<protein>
    <submittedName>
        <fullName evidence="2">4032_t:CDS:1</fullName>
    </submittedName>
</protein>
<dbReference type="InterPro" id="IPR050910">
    <property type="entry name" value="JMJD6_ArgDemeth/LysHydrox"/>
</dbReference>
<organism evidence="2 3">
    <name type="scientific">Paraglomus occultum</name>
    <dbReference type="NCBI Taxonomy" id="144539"/>
    <lineage>
        <taxon>Eukaryota</taxon>
        <taxon>Fungi</taxon>
        <taxon>Fungi incertae sedis</taxon>
        <taxon>Mucoromycota</taxon>
        <taxon>Glomeromycotina</taxon>
        <taxon>Glomeromycetes</taxon>
        <taxon>Paraglomerales</taxon>
        <taxon>Paraglomeraceae</taxon>
        <taxon>Paraglomus</taxon>
    </lineage>
</organism>
<evidence type="ECO:0000313" key="3">
    <source>
        <dbReference type="Proteomes" id="UP000789572"/>
    </source>
</evidence>
<dbReference type="OrthoDB" id="424465at2759"/>
<feature type="region of interest" description="Disordered" evidence="1">
    <location>
        <begin position="65"/>
        <end position="88"/>
    </location>
</feature>
<dbReference type="EMBL" id="CAJVPJ010000305">
    <property type="protein sequence ID" value="CAG8509108.1"/>
    <property type="molecule type" value="Genomic_DNA"/>
</dbReference>
<dbReference type="GO" id="GO:0045905">
    <property type="term" value="P:positive regulation of translational termination"/>
    <property type="evidence" value="ECO:0007669"/>
    <property type="project" value="TreeGrafter"/>
</dbReference>
<dbReference type="PANTHER" id="PTHR12480">
    <property type="entry name" value="ARGININE DEMETHYLASE AND LYSYL-HYDROXYLASE JMJD"/>
    <property type="match status" value="1"/>
</dbReference>
<gene>
    <name evidence="2" type="ORF">POCULU_LOCUS2975</name>
</gene>
<accession>A0A9N8ZV03</accession>
<evidence type="ECO:0000313" key="2">
    <source>
        <dbReference type="EMBL" id="CAG8509108.1"/>
    </source>
</evidence>
<dbReference type="GO" id="GO:0005634">
    <property type="term" value="C:nucleus"/>
    <property type="evidence" value="ECO:0007669"/>
    <property type="project" value="TreeGrafter"/>
</dbReference>
<reference evidence="2" key="1">
    <citation type="submission" date="2021-06" db="EMBL/GenBank/DDBJ databases">
        <authorList>
            <person name="Kallberg Y."/>
            <person name="Tangrot J."/>
            <person name="Rosling A."/>
        </authorList>
    </citation>
    <scope>NUCLEOTIDE SEQUENCE</scope>
    <source>
        <strain evidence="2">IA702</strain>
    </source>
</reference>
<dbReference type="Proteomes" id="UP000789572">
    <property type="component" value="Unassembled WGS sequence"/>
</dbReference>
<comment type="caution">
    <text evidence="2">The sequence shown here is derived from an EMBL/GenBank/DDBJ whole genome shotgun (WGS) entry which is preliminary data.</text>
</comment>
<proteinExistence type="predicted"/>
<dbReference type="GO" id="GO:0043565">
    <property type="term" value="F:sequence-specific DNA binding"/>
    <property type="evidence" value="ECO:0007669"/>
    <property type="project" value="TreeGrafter"/>
</dbReference>
<dbReference type="AlphaFoldDB" id="A0A9N8ZV03"/>
<sequence length="203" mass="24157">MSLPYLRDYTHVDHIPYLDTPPTYEDFFRFYLYPNIPVLIGPALTENWRARQEWTGIIENRQERCKDRDKNKDNIDDNNHDTNRNENVHRIRRESQNVVPNFAYLRQRFGDAQVSVANCSQRYFTDQPRVHMKFCEFIDIWKKTSLQRQGISQETIAIVNADGDRANDDELLYLKDWHFVKAFPEYSAYDTPEIFQGVSDSPI</sequence>
<dbReference type="GO" id="GO:0005737">
    <property type="term" value="C:cytoplasm"/>
    <property type="evidence" value="ECO:0007669"/>
    <property type="project" value="TreeGrafter"/>
</dbReference>
<evidence type="ECO:0000256" key="1">
    <source>
        <dbReference type="SAM" id="MobiDB-lite"/>
    </source>
</evidence>
<keyword evidence="3" id="KW-1185">Reference proteome</keyword>
<dbReference type="GO" id="GO:0016706">
    <property type="term" value="F:2-oxoglutarate-dependent dioxygenase activity"/>
    <property type="evidence" value="ECO:0007669"/>
    <property type="project" value="TreeGrafter"/>
</dbReference>
<dbReference type="PANTHER" id="PTHR12480:SF6">
    <property type="entry name" value="2-OXOGLUTARATE AND IRON-DEPENDENT OXYGENASE JMJD4"/>
    <property type="match status" value="1"/>
</dbReference>
<name>A0A9N8ZV03_9GLOM</name>
<dbReference type="SUPFAM" id="SSF51197">
    <property type="entry name" value="Clavaminate synthase-like"/>
    <property type="match status" value="1"/>
</dbReference>
<dbReference type="Gene3D" id="2.60.120.650">
    <property type="entry name" value="Cupin"/>
    <property type="match status" value="1"/>
</dbReference>